<proteinExistence type="predicted"/>
<dbReference type="EMBL" id="CABPSM010000002">
    <property type="protein sequence ID" value="VVD73979.1"/>
    <property type="molecule type" value="Genomic_DNA"/>
</dbReference>
<sequence>MARQYGIASGALKIYLRTDGTLTKLAEDRLNPPGTGITLEMLREWQYLGKQGIGKAGGLDGVARQYGVASTALKNYLRADGTLTKLAEDRLNPPGTEVTLEMLREWQRLGKQGIDKAGGLDGVARQYGIASGALKIYLRADGTLTKLAEDRLNPPGTGITLEMVQEWQYLGKQGIGKVGGLDGVARQYGVASSALKIYLRADGTLTKRAEDRLNPPGTEVTLEMVREWQRLGKQGIDKAGGLDGVARQYGVASGALKIHLRADGTLTKRAEDRLNPPDSEVTLEMVREWQRFGKQGIDKAGGLDGVARQYGVASGALKNYLRADGTLTELAEGRLRKDGAGPM</sequence>
<dbReference type="AlphaFoldDB" id="A0A5E4SIY4"/>
<gene>
    <name evidence="1" type="ORF">PHO31112_00733</name>
</gene>
<organism evidence="1 2">
    <name type="scientific">Pandoraea horticolens</name>
    <dbReference type="NCBI Taxonomy" id="2508298"/>
    <lineage>
        <taxon>Bacteria</taxon>
        <taxon>Pseudomonadati</taxon>
        <taxon>Pseudomonadota</taxon>
        <taxon>Betaproteobacteria</taxon>
        <taxon>Burkholderiales</taxon>
        <taxon>Burkholderiaceae</taxon>
        <taxon>Pandoraea</taxon>
    </lineage>
</organism>
<accession>A0A5E4SIY4</accession>
<reference evidence="1 2" key="1">
    <citation type="submission" date="2019-08" db="EMBL/GenBank/DDBJ databases">
        <authorList>
            <person name="Peeters C."/>
        </authorList>
    </citation>
    <scope>NUCLEOTIDE SEQUENCE [LARGE SCALE GENOMIC DNA]</scope>
    <source>
        <strain evidence="1 2">LMG 31112</strain>
    </source>
</reference>
<evidence type="ECO:0000313" key="2">
    <source>
        <dbReference type="Proteomes" id="UP000343317"/>
    </source>
</evidence>
<dbReference type="Proteomes" id="UP000343317">
    <property type="component" value="Unassembled WGS sequence"/>
</dbReference>
<keyword evidence="2" id="KW-1185">Reference proteome</keyword>
<evidence type="ECO:0000313" key="1">
    <source>
        <dbReference type="EMBL" id="VVD73979.1"/>
    </source>
</evidence>
<name>A0A5E4SIY4_9BURK</name>
<protein>
    <submittedName>
        <fullName evidence="1">Uncharacterized protein</fullName>
    </submittedName>
</protein>